<dbReference type="Gene3D" id="3.30.450.20">
    <property type="entry name" value="PAS domain"/>
    <property type="match status" value="1"/>
</dbReference>
<evidence type="ECO:0000313" key="2">
    <source>
        <dbReference type="Proteomes" id="UP000319931"/>
    </source>
</evidence>
<dbReference type="EMBL" id="RCZC01000004">
    <property type="protein sequence ID" value="TPG51953.1"/>
    <property type="molecule type" value="Genomic_DNA"/>
</dbReference>
<organism evidence="1 2">
    <name type="scientific">Sphingomonas glacialis</name>
    <dbReference type="NCBI Taxonomy" id="658225"/>
    <lineage>
        <taxon>Bacteria</taxon>
        <taxon>Pseudomonadati</taxon>
        <taxon>Pseudomonadota</taxon>
        <taxon>Alphaproteobacteria</taxon>
        <taxon>Sphingomonadales</taxon>
        <taxon>Sphingomonadaceae</taxon>
        <taxon>Sphingomonas</taxon>
    </lineage>
</organism>
<dbReference type="SUPFAM" id="SSF55785">
    <property type="entry name" value="PYP-like sensor domain (PAS domain)"/>
    <property type="match status" value="1"/>
</dbReference>
<sequence length="129" mass="14331">MASKGATSVQEELGFEAVSLHSLDEMGDVERDTLPFGVVGFAADTAVQVYNATEARMSGLDRTSVIGVPFFEAVAQCMNNFMVAQRFEDEPEIDAVVPYILTLRMRPTKVRLRLLASADTVRRYILIER</sequence>
<protein>
    <submittedName>
        <fullName evidence="1">Phosphonate transporter</fullName>
    </submittedName>
</protein>
<reference evidence="1 2" key="1">
    <citation type="journal article" date="2019" name="Environ. Microbiol.">
        <title>Species interactions and distinct microbial communities in high Arctic permafrost affected cryosols are associated with the CH4 and CO2 gas fluxes.</title>
        <authorList>
            <person name="Altshuler I."/>
            <person name="Hamel J."/>
            <person name="Turney S."/>
            <person name="Magnuson E."/>
            <person name="Levesque R."/>
            <person name="Greer C."/>
            <person name="Whyte L.G."/>
        </authorList>
    </citation>
    <scope>NUCLEOTIDE SEQUENCE [LARGE SCALE GENOMIC DNA]</scope>
    <source>
        <strain evidence="1 2">E6.1</strain>
    </source>
</reference>
<accession>A0A502FSG7</accession>
<evidence type="ECO:0000313" key="1">
    <source>
        <dbReference type="EMBL" id="TPG51953.1"/>
    </source>
</evidence>
<dbReference type="OrthoDB" id="8447792at2"/>
<proteinExistence type="predicted"/>
<gene>
    <name evidence="1" type="ORF">EAH76_14545</name>
</gene>
<comment type="caution">
    <text evidence="1">The sequence shown here is derived from an EMBL/GenBank/DDBJ whole genome shotgun (WGS) entry which is preliminary data.</text>
</comment>
<keyword evidence="2" id="KW-1185">Reference proteome</keyword>
<name>A0A502FSG7_9SPHN</name>
<dbReference type="InterPro" id="IPR035965">
    <property type="entry name" value="PAS-like_dom_sf"/>
</dbReference>
<dbReference type="Proteomes" id="UP000319931">
    <property type="component" value="Unassembled WGS sequence"/>
</dbReference>
<dbReference type="AlphaFoldDB" id="A0A502FSG7"/>